<dbReference type="Proteomes" id="UP000772196">
    <property type="component" value="Unassembled WGS sequence"/>
</dbReference>
<name>A0ABX1H0I6_9ACTN</name>
<organism evidence="2 3">
    <name type="scientific">Streptomyces physcomitrii</name>
    <dbReference type="NCBI Taxonomy" id="2724184"/>
    <lineage>
        <taxon>Bacteria</taxon>
        <taxon>Bacillati</taxon>
        <taxon>Actinomycetota</taxon>
        <taxon>Actinomycetes</taxon>
        <taxon>Kitasatosporales</taxon>
        <taxon>Streptomycetaceae</taxon>
        <taxon>Streptomyces</taxon>
    </lineage>
</organism>
<keyword evidence="3" id="KW-1185">Reference proteome</keyword>
<dbReference type="EMBL" id="JAAWWP010000005">
    <property type="protein sequence ID" value="NKI41542.1"/>
    <property type="molecule type" value="Genomic_DNA"/>
</dbReference>
<feature type="region of interest" description="Disordered" evidence="1">
    <location>
        <begin position="66"/>
        <end position="90"/>
    </location>
</feature>
<gene>
    <name evidence="2" type="ORF">HFV08_09870</name>
</gene>
<proteinExistence type="predicted"/>
<evidence type="ECO:0000313" key="2">
    <source>
        <dbReference type="EMBL" id="NKI41542.1"/>
    </source>
</evidence>
<comment type="caution">
    <text evidence="2">The sequence shown here is derived from an EMBL/GenBank/DDBJ whole genome shotgun (WGS) entry which is preliminary data.</text>
</comment>
<sequence>PTAPFGPGDTTPQVIPSTGGHSHTGPGGQRPSCRTAKKITGADTRWATQRSGRTAELSAQAVFRTDSRAVGTGRPGTLTQSEGTGTSSMGTSLAQVLSGATIGSRTW</sequence>
<feature type="region of interest" description="Disordered" evidence="1">
    <location>
        <begin position="1"/>
        <end position="35"/>
    </location>
</feature>
<evidence type="ECO:0000256" key="1">
    <source>
        <dbReference type="SAM" id="MobiDB-lite"/>
    </source>
</evidence>
<protein>
    <submittedName>
        <fullName evidence="2">DUF3237 family protein</fullName>
    </submittedName>
</protein>
<feature type="region of interest" description="Disordered" evidence="1">
    <location>
        <begin position="41"/>
        <end position="60"/>
    </location>
</feature>
<feature type="non-terminal residue" evidence="2">
    <location>
        <position position="1"/>
    </location>
</feature>
<evidence type="ECO:0000313" key="3">
    <source>
        <dbReference type="Proteomes" id="UP000772196"/>
    </source>
</evidence>
<accession>A0ABX1H0I6</accession>
<reference evidence="2 3" key="1">
    <citation type="submission" date="2020-04" db="EMBL/GenBank/DDBJ databases">
        <title>Phylogenetic Diversity and Antibacterial Activity against Ralstonia solanacearum of Endophytic Actinomycete Isolated from Moss.</title>
        <authorList>
            <person name="Zhuang X."/>
        </authorList>
    </citation>
    <scope>NUCLEOTIDE SEQUENCE [LARGE SCALE GENOMIC DNA]</scope>
    <source>
        <strain evidence="2 3">LD120</strain>
    </source>
</reference>